<evidence type="ECO:0000313" key="1">
    <source>
        <dbReference type="EMBL" id="PQV62520.1"/>
    </source>
</evidence>
<dbReference type="Proteomes" id="UP000237684">
    <property type="component" value="Unassembled WGS sequence"/>
</dbReference>
<comment type="caution">
    <text evidence="1">The sequence shown here is derived from an EMBL/GenBank/DDBJ whole genome shotgun (WGS) entry which is preliminary data.</text>
</comment>
<reference evidence="1 2" key="1">
    <citation type="journal article" date="2018" name="Syst. Appl. Microbiol.">
        <title>Abditibacterium utsteinense sp. nov., the first cultivated member of candidate phylum FBP, isolated from ice-free Antarctic soil samples.</title>
        <authorList>
            <person name="Tahon G."/>
            <person name="Tytgat B."/>
            <person name="Lebbe L."/>
            <person name="Carlier A."/>
            <person name="Willems A."/>
        </authorList>
    </citation>
    <scope>NUCLEOTIDE SEQUENCE [LARGE SCALE GENOMIC DNA]</scope>
    <source>
        <strain evidence="1 2">LMG 29911</strain>
    </source>
</reference>
<evidence type="ECO:0008006" key="3">
    <source>
        <dbReference type="Google" id="ProtNLM"/>
    </source>
</evidence>
<name>A0A2S8SP03_9BACT</name>
<sequence length="78" mass="8861">MTQTLEATFDGLVLRPDEPLELAPNTRVRLTVETVTSTKNQEKSSFLRTARNLNLEGPRDWSENLDSYLYDDAKSDGE</sequence>
<dbReference type="OrthoDB" id="428699at2"/>
<dbReference type="EMBL" id="NIGF01000030">
    <property type="protein sequence ID" value="PQV62520.1"/>
    <property type="molecule type" value="Genomic_DNA"/>
</dbReference>
<dbReference type="InterPro" id="IPR024069">
    <property type="entry name" value="AF2212-like_dom_sf"/>
</dbReference>
<dbReference type="SUPFAM" id="SSF141694">
    <property type="entry name" value="AF2212/PG0164-like"/>
    <property type="match status" value="1"/>
</dbReference>
<dbReference type="AlphaFoldDB" id="A0A2S8SP03"/>
<proteinExistence type="predicted"/>
<organism evidence="1 2">
    <name type="scientific">Abditibacterium utsteinense</name>
    <dbReference type="NCBI Taxonomy" id="1960156"/>
    <lineage>
        <taxon>Bacteria</taxon>
        <taxon>Pseudomonadati</taxon>
        <taxon>Abditibacteriota</taxon>
        <taxon>Abditibacteriia</taxon>
        <taxon>Abditibacteriales</taxon>
        <taxon>Abditibacteriaceae</taxon>
        <taxon>Abditibacterium</taxon>
    </lineage>
</organism>
<gene>
    <name evidence="1" type="ORF">B1R32_1307</name>
</gene>
<accession>A0A2S8SP03</accession>
<dbReference type="Gene3D" id="4.10.1150.10">
    <property type="entry name" value="AF2212/PG0164-like"/>
    <property type="match status" value="1"/>
</dbReference>
<evidence type="ECO:0000313" key="2">
    <source>
        <dbReference type="Proteomes" id="UP000237684"/>
    </source>
</evidence>
<protein>
    <recommendedName>
        <fullName evidence="3">DUF104 domain-containing protein</fullName>
    </recommendedName>
</protein>
<dbReference type="InParanoid" id="A0A2S8SP03"/>
<keyword evidence="2" id="KW-1185">Reference proteome</keyword>
<dbReference type="RefSeq" id="WP_106381307.1">
    <property type="nucleotide sequence ID" value="NZ_NIGF01000030.1"/>
</dbReference>